<evidence type="ECO:0000313" key="4">
    <source>
        <dbReference type="EMBL" id="EAX76966.1"/>
    </source>
</evidence>
<dbReference type="VEuPathDB" id="TrichDB:TVAGG3_0081000"/>
<sequence length="190" mass="21397">MTTKPTEHQLDPINISPDQFLDCAKAIIHTILFHRAIDTQVIPKSIIMSGVDIAYASAETPESSENIHKRLLPMQDAIFGGAQNTWIILSLSYNTPVKGWFKDVQSSQVWERWSIPFQFQTLSAKDVRFAMLHTITQITQKANSCNVAMRPSEGSTFQYSLNLPTDKGPETAELVNLMKKIVKTPAFLFQ</sequence>
<keyword evidence="3" id="KW-0072">Autophagy</keyword>
<comment type="similarity">
    <text evidence="1">Belongs to the ATG101 family.</text>
</comment>
<dbReference type="SMR" id="A2H0V1"/>
<dbReference type="Proteomes" id="UP000001542">
    <property type="component" value="Unassembled WGS sequence"/>
</dbReference>
<organism evidence="4 5">
    <name type="scientific">Trichomonas vaginalis (strain ATCC PRA-98 / G3)</name>
    <dbReference type="NCBI Taxonomy" id="412133"/>
    <lineage>
        <taxon>Eukaryota</taxon>
        <taxon>Metamonada</taxon>
        <taxon>Parabasalia</taxon>
        <taxon>Trichomonadida</taxon>
        <taxon>Trichomonadidae</taxon>
        <taxon>Trichomonas</taxon>
    </lineage>
</organism>
<dbReference type="AlphaFoldDB" id="A2H0V1"/>
<name>A2H0V1_TRIV3</name>
<dbReference type="KEGG" id="tva:4734380"/>
<dbReference type="Pfam" id="PF07855">
    <property type="entry name" value="ATG101"/>
    <property type="match status" value="1"/>
</dbReference>
<dbReference type="GO" id="GO:0000045">
    <property type="term" value="P:autophagosome assembly"/>
    <property type="evidence" value="ECO:0000318"/>
    <property type="project" value="GO_Central"/>
</dbReference>
<keyword evidence="5" id="KW-1185">Reference proteome</keyword>
<dbReference type="GO" id="GO:0019901">
    <property type="term" value="F:protein kinase binding"/>
    <property type="evidence" value="ECO:0000318"/>
    <property type="project" value="GO_Central"/>
</dbReference>
<evidence type="ECO:0000256" key="1">
    <source>
        <dbReference type="ARBA" id="ARBA00007130"/>
    </source>
</evidence>
<reference evidence="4" key="1">
    <citation type="submission" date="2006-10" db="EMBL/GenBank/DDBJ databases">
        <authorList>
            <person name="Amadeo P."/>
            <person name="Zhao Q."/>
            <person name="Wortman J."/>
            <person name="Fraser-Liggett C."/>
            <person name="Carlton J."/>
        </authorList>
    </citation>
    <scope>NUCLEOTIDE SEQUENCE</scope>
    <source>
        <strain evidence="4">G3</strain>
    </source>
</reference>
<dbReference type="PANTHER" id="PTHR13292">
    <property type="entry name" value="AUTOPHAGY-RELATED PROTEIN 101"/>
    <property type="match status" value="1"/>
</dbReference>
<dbReference type="InterPro" id="IPR012445">
    <property type="entry name" value="ATG101"/>
</dbReference>
<accession>A2H0V1</accession>
<dbReference type="GO" id="GO:1990316">
    <property type="term" value="C:Atg1/ULK1 kinase complex"/>
    <property type="evidence" value="ECO:0000318"/>
    <property type="project" value="GO_Central"/>
</dbReference>
<dbReference type="OrthoDB" id="10259639at2759"/>
<evidence type="ECO:0000256" key="3">
    <source>
        <dbReference type="ARBA" id="ARBA00023006"/>
    </source>
</evidence>
<evidence type="ECO:0000256" key="2">
    <source>
        <dbReference type="ARBA" id="ARBA00018874"/>
    </source>
</evidence>
<reference evidence="4" key="2">
    <citation type="journal article" date="2007" name="Science">
        <title>Draft genome sequence of the sexually transmitted pathogen Trichomonas vaginalis.</title>
        <authorList>
            <person name="Carlton J.M."/>
            <person name="Hirt R.P."/>
            <person name="Silva J.C."/>
            <person name="Delcher A.L."/>
            <person name="Schatz M."/>
            <person name="Zhao Q."/>
            <person name="Wortman J.R."/>
            <person name="Bidwell S.L."/>
            <person name="Alsmark U.C.M."/>
            <person name="Besteiro S."/>
            <person name="Sicheritz-Ponten T."/>
            <person name="Noel C.J."/>
            <person name="Dacks J.B."/>
            <person name="Foster P.G."/>
            <person name="Simillion C."/>
            <person name="Van de Peer Y."/>
            <person name="Miranda-Saavedra D."/>
            <person name="Barton G.J."/>
            <person name="Westrop G.D."/>
            <person name="Mueller S."/>
            <person name="Dessi D."/>
            <person name="Fiori P.L."/>
            <person name="Ren Q."/>
            <person name="Paulsen I."/>
            <person name="Zhang H."/>
            <person name="Bastida-Corcuera F.D."/>
            <person name="Simoes-Barbosa A."/>
            <person name="Brown M.T."/>
            <person name="Hayes R.D."/>
            <person name="Mukherjee M."/>
            <person name="Okumura C.Y."/>
            <person name="Schneider R."/>
            <person name="Smith A.J."/>
            <person name="Vanacova S."/>
            <person name="Villalvazo M."/>
            <person name="Haas B.J."/>
            <person name="Pertea M."/>
            <person name="Feldblyum T.V."/>
            <person name="Utterback T.R."/>
            <person name="Shu C.L."/>
            <person name="Osoegawa K."/>
            <person name="de Jong P.J."/>
            <person name="Hrdy I."/>
            <person name="Horvathova L."/>
            <person name="Zubacova Z."/>
            <person name="Dolezal P."/>
            <person name="Malik S.B."/>
            <person name="Logsdon J.M. Jr."/>
            <person name="Henze K."/>
            <person name="Gupta A."/>
            <person name="Wang C.C."/>
            <person name="Dunne R.L."/>
            <person name="Upcroft J.A."/>
            <person name="Upcroft P."/>
            <person name="White O."/>
            <person name="Salzberg S.L."/>
            <person name="Tang P."/>
            <person name="Chiu C.-H."/>
            <person name="Lee Y.-S."/>
            <person name="Embley T.M."/>
            <person name="Coombs G.H."/>
            <person name="Mottram J.C."/>
            <person name="Tachezy J."/>
            <person name="Fraser-Liggett C.M."/>
            <person name="Johnson P.J."/>
        </authorList>
    </citation>
    <scope>NUCLEOTIDE SEQUENCE [LARGE SCALE GENOMIC DNA]</scope>
    <source>
        <strain evidence="4">G3</strain>
    </source>
</reference>
<protein>
    <recommendedName>
        <fullName evidence="2">Autophagy-related protein 101</fullName>
    </recommendedName>
</protein>
<dbReference type="RefSeq" id="XP_001289896.1">
    <property type="nucleotide sequence ID" value="XM_001289895.1"/>
</dbReference>
<proteinExistence type="inferred from homology"/>
<evidence type="ECO:0000313" key="5">
    <source>
        <dbReference type="Proteomes" id="UP000001542"/>
    </source>
</evidence>
<dbReference type="EMBL" id="DS123758">
    <property type="protein sequence ID" value="EAX76966.1"/>
    <property type="molecule type" value="Genomic_DNA"/>
</dbReference>
<dbReference type="GO" id="GO:0000407">
    <property type="term" value="C:phagophore assembly site"/>
    <property type="evidence" value="ECO:0000318"/>
    <property type="project" value="GO_Central"/>
</dbReference>
<dbReference type="VEuPathDB" id="TrichDB:TVAG_552900"/>
<dbReference type="InParanoid" id="A2H0V1"/>
<gene>
    <name evidence="4" type="ORF">TVAG_552900</name>
</gene>
<dbReference type="PANTHER" id="PTHR13292:SF0">
    <property type="entry name" value="AUTOPHAGY-RELATED PROTEIN 101"/>
    <property type="match status" value="1"/>
</dbReference>